<keyword evidence="1" id="KW-1133">Transmembrane helix</keyword>
<evidence type="ECO:0000256" key="1">
    <source>
        <dbReference type="SAM" id="Phobius"/>
    </source>
</evidence>
<gene>
    <name evidence="2" type="ORF">A2160_02900</name>
</gene>
<feature type="transmembrane region" description="Helical" evidence="1">
    <location>
        <begin position="363"/>
        <end position="383"/>
    </location>
</feature>
<organism evidence="2 3">
    <name type="scientific">Candidatus Beckwithbacteria bacterium RBG_13_42_9</name>
    <dbReference type="NCBI Taxonomy" id="1797457"/>
    <lineage>
        <taxon>Bacteria</taxon>
        <taxon>Candidatus Beckwithiibacteriota</taxon>
    </lineage>
</organism>
<feature type="transmembrane region" description="Helical" evidence="1">
    <location>
        <begin position="335"/>
        <end position="357"/>
    </location>
</feature>
<feature type="transmembrane region" description="Helical" evidence="1">
    <location>
        <begin position="206"/>
        <end position="229"/>
    </location>
</feature>
<feature type="transmembrane region" description="Helical" evidence="1">
    <location>
        <begin position="309"/>
        <end position="328"/>
    </location>
</feature>
<dbReference type="EMBL" id="MEZK01000010">
    <property type="protein sequence ID" value="OGD63400.1"/>
    <property type="molecule type" value="Genomic_DNA"/>
</dbReference>
<evidence type="ECO:0000313" key="2">
    <source>
        <dbReference type="EMBL" id="OGD63400.1"/>
    </source>
</evidence>
<evidence type="ECO:0000313" key="3">
    <source>
        <dbReference type="Proteomes" id="UP000177006"/>
    </source>
</evidence>
<dbReference type="Proteomes" id="UP000177006">
    <property type="component" value="Unassembled WGS sequence"/>
</dbReference>
<keyword evidence="1" id="KW-0812">Transmembrane</keyword>
<name>A0A1F5E7W0_9BACT</name>
<feature type="transmembrane region" description="Helical" evidence="1">
    <location>
        <begin position="118"/>
        <end position="138"/>
    </location>
</feature>
<keyword evidence="1" id="KW-0472">Membrane</keyword>
<comment type="caution">
    <text evidence="2">The sequence shown here is derived from an EMBL/GenBank/DDBJ whole genome shotgun (WGS) entry which is preliminary data.</text>
</comment>
<feature type="transmembrane region" description="Helical" evidence="1">
    <location>
        <begin position="279"/>
        <end position="297"/>
    </location>
</feature>
<proteinExistence type="predicted"/>
<feature type="transmembrane region" description="Helical" evidence="1">
    <location>
        <begin position="172"/>
        <end position="200"/>
    </location>
</feature>
<reference evidence="2 3" key="1">
    <citation type="journal article" date="2016" name="Nat. Commun.">
        <title>Thousands of microbial genomes shed light on interconnected biogeochemical processes in an aquifer system.</title>
        <authorList>
            <person name="Anantharaman K."/>
            <person name="Brown C.T."/>
            <person name="Hug L.A."/>
            <person name="Sharon I."/>
            <person name="Castelle C.J."/>
            <person name="Probst A.J."/>
            <person name="Thomas B.C."/>
            <person name="Singh A."/>
            <person name="Wilkins M.J."/>
            <person name="Karaoz U."/>
            <person name="Brodie E.L."/>
            <person name="Williams K.H."/>
            <person name="Hubbard S.S."/>
            <person name="Banfield J.F."/>
        </authorList>
    </citation>
    <scope>NUCLEOTIDE SEQUENCE [LARGE SCALE GENOMIC DNA]</scope>
</reference>
<sequence>MVKFFQSKDYLGILLIVCLVSLVITLTPVVYGIFPITFDQGRDFLWVKNQVDFHRPYLVGPWGSLAGVFFGPLWFWLLAIPYFLSQGNPLIMTLFNALIVFGSVFIAAKMLIKVSPPLAYFFVLICFLSPGILGISVYAFSQHLLPLLTWLLIYSYVQILRKSSRAHFILSLLWISLMFHAEPPVSVFSLPSLIIITLMAQKRKKFISLSTIALGLIAFVVPFIPQILFELRHDFIEVKSVLSFFSGKNRSLEGIIPIPIWKRIIDRPLEFFQVFRLSLLQKPIPVALGIMAVILYFGIKVKKDQYLSYLWQTSFIYTISLLLIFILFPFDLKSFYLDGLIIIFILWGAMFLTHYWLKKKFQALIGLFLLIAFWANLSPLNFISSFNQAFFDRYGGGSLYVNQKRTIDWIYQHAQGKGFKVYTFVGPTYDFNYQYLFFWYGLKQYGYLPAEFSYLPNKPEYIDKKSLQLENLKDKIRPADNEVYLIMEREAANDQRESWRQKFPPQEYILSGRIELPGRISVEKRFIRQ</sequence>
<protein>
    <recommendedName>
        <fullName evidence="4">Glycosyltransferase RgtA/B/C/D-like domain-containing protein</fullName>
    </recommendedName>
</protein>
<feature type="transmembrane region" description="Helical" evidence="1">
    <location>
        <begin position="90"/>
        <end position="111"/>
    </location>
</feature>
<feature type="transmembrane region" description="Helical" evidence="1">
    <location>
        <begin position="57"/>
        <end position="84"/>
    </location>
</feature>
<evidence type="ECO:0008006" key="4">
    <source>
        <dbReference type="Google" id="ProtNLM"/>
    </source>
</evidence>
<dbReference type="AlphaFoldDB" id="A0A1F5E7W0"/>
<dbReference type="STRING" id="1797457.A2160_02900"/>
<feature type="transmembrane region" description="Helical" evidence="1">
    <location>
        <begin position="12"/>
        <end position="36"/>
    </location>
</feature>
<accession>A0A1F5E7W0</accession>